<dbReference type="GO" id="GO:0016810">
    <property type="term" value="F:hydrolase activity, acting on carbon-nitrogen (but not peptide) bonds"/>
    <property type="evidence" value="ECO:0007669"/>
    <property type="project" value="InterPro"/>
</dbReference>
<dbReference type="Pfam" id="PF01979">
    <property type="entry name" value="Amidohydro_1"/>
    <property type="match status" value="1"/>
</dbReference>
<dbReference type="InterPro" id="IPR032466">
    <property type="entry name" value="Metal_Hydrolase"/>
</dbReference>
<dbReference type="RefSeq" id="WP_143783825.1">
    <property type="nucleotide sequence ID" value="NZ_CP041616.1"/>
</dbReference>
<dbReference type="InterPro" id="IPR051781">
    <property type="entry name" value="Metallo-dep_Hydrolase"/>
</dbReference>
<organism evidence="2 3">
    <name type="scientific">Ornithinimicrobium ciconiae</name>
    <dbReference type="NCBI Taxonomy" id="2594265"/>
    <lineage>
        <taxon>Bacteria</taxon>
        <taxon>Bacillati</taxon>
        <taxon>Actinomycetota</taxon>
        <taxon>Actinomycetes</taxon>
        <taxon>Micrococcales</taxon>
        <taxon>Ornithinimicrobiaceae</taxon>
        <taxon>Ornithinimicrobium</taxon>
    </lineage>
</organism>
<dbReference type="EMBL" id="CP041616">
    <property type="protein sequence ID" value="QDO89148.1"/>
    <property type="molecule type" value="Genomic_DNA"/>
</dbReference>
<evidence type="ECO:0000313" key="3">
    <source>
        <dbReference type="Proteomes" id="UP000315395"/>
    </source>
</evidence>
<keyword evidence="2" id="KW-0378">Hydrolase</keyword>
<dbReference type="PANTHER" id="PTHR43135:SF4">
    <property type="entry name" value="AMIDOHYDROLASE-RELATED DOMAIN-CONTAINING PROTEIN"/>
    <property type="match status" value="1"/>
</dbReference>
<keyword evidence="3" id="KW-1185">Reference proteome</keyword>
<accession>A0A516GCB0</accession>
<gene>
    <name evidence="2" type="ORF">FNH13_13100</name>
</gene>
<reference evidence="2 3" key="1">
    <citation type="submission" date="2019-07" db="EMBL/GenBank/DDBJ databases">
        <title>complete genome sequencing of Ornithinimicrobium sp. H23M54.</title>
        <authorList>
            <person name="Bae J.-W."/>
            <person name="Lee S.-Y."/>
        </authorList>
    </citation>
    <scope>NUCLEOTIDE SEQUENCE [LARGE SCALE GENOMIC DNA]</scope>
    <source>
        <strain evidence="2 3">H23M54</strain>
    </source>
</reference>
<feature type="domain" description="Amidohydrolase-related" evidence="1">
    <location>
        <begin position="49"/>
        <end position="359"/>
    </location>
</feature>
<dbReference type="Gene3D" id="2.30.40.10">
    <property type="entry name" value="Urease, subunit C, domain 1"/>
    <property type="match status" value="1"/>
</dbReference>
<protein>
    <submittedName>
        <fullName evidence="2">Amidohydrolase family protein</fullName>
    </submittedName>
</protein>
<dbReference type="PANTHER" id="PTHR43135">
    <property type="entry name" value="ALPHA-D-RIBOSE 1-METHYLPHOSPHONATE 5-TRIPHOSPHATE DIPHOSPHATASE"/>
    <property type="match status" value="1"/>
</dbReference>
<dbReference type="KEGG" id="orz:FNH13_13100"/>
<sequence length="370" mass="40595">MSQPVLHVRGQVLVGPEETRDEIWVVDGRISLTAPTGHAGDVETVEGWALPGLVDAHCHVGLEATGAVPPERAEEHALANRDAGALLLRDAGSPADTSWVQDREDLPRLIRAGRHIARTRRYIRNFAHEIEPEDLVEFVRQEARRGDGWVKLVGDWIDRETGDLNTCWPVEALTAAIAAAHEEGARVTAHCFGEQSLRDFAAAGTDCIEHATGLLDDTIDAFAEQQIAIVPTLVNIDNFPKFAEAGRGKFPTYADHMMDLYERRYETVAKSREAGVPVYVGTDAGGQLPHGLVAREIEALTMTGMSNVEAIGAATWAAREWLGRPGIAEGESADLVVYRDDPREDLRTMADPHRVILRGHAHESQGRHHH</sequence>
<dbReference type="Proteomes" id="UP000315395">
    <property type="component" value="Chromosome"/>
</dbReference>
<dbReference type="AlphaFoldDB" id="A0A516GCB0"/>
<proteinExistence type="predicted"/>
<dbReference type="InterPro" id="IPR006680">
    <property type="entry name" value="Amidohydro-rel"/>
</dbReference>
<dbReference type="OrthoDB" id="3451205at2"/>
<dbReference type="InterPro" id="IPR011059">
    <property type="entry name" value="Metal-dep_hydrolase_composite"/>
</dbReference>
<evidence type="ECO:0000313" key="2">
    <source>
        <dbReference type="EMBL" id="QDO89148.1"/>
    </source>
</evidence>
<dbReference type="SUPFAM" id="SSF51556">
    <property type="entry name" value="Metallo-dependent hydrolases"/>
    <property type="match status" value="1"/>
</dbReference>
<evidence type="ECO:0000259" key="1">
    <source>
        <dbReference type="Pfam" id="PF01979"/>
    </source>
</evidence>
<dbReference type="Gene3D" id="3.20.20.140">
    <property type="entry name" value="Metal-dependent hydrolases"/>
    <property type="match status" value="1"/>
</dbReference>
<name>A0A516GCB0_9MICO</name>